<feature type="chain" id="PRO_5045651583" description="Secreted protein" evidence="1">
    <location>
        <begin position="29"/>
        <end position="150"/>
    </location>
</feature>
<dbReference type="RefSeq" id="WP_377862535.1">
    <property type="nucleotide sequence ID" value="NZ_JBHLZU010000037.1"/>
</dbReference>
<gene>
    <name evidence="2" type="ORF">ACFFQA_37295</name>
</gene>
<keyword evidence="3" id="KW-1185">Reference proteome</keyword>
<dbReference type="Proteomes" id="UP001589693">
    <property type="component" value="Unassembled WGS sequence"/>
</dbReference>
<sequence length="150" mass="16567">MSRALRTTARALVLTTALIATNASVASAGTERGLFGTCSKSGHSADFEVRYRHNGNGVSILSYYWEIDSGHGNKNNVEYWLMRVQPGADAVVDHWKSGDNVKAGRTKREVNKTIKKRAKGNDYYFKIKITFDVRGEADPTCTTTQGSIYV</sequence>
<evidence type="ECO:0000313" key="2">
    <source>
        <dbReference type="EMBL" id="MFB9909622.1"/>
    </source>
</evidence>
<feature type="signal peptide" evidence="1">
    <location>
        <begin position="1"/>
        <end position="28"/>
    </location>
</feature>
<accession>A0ABV6A8V8</accession>
<reference evidence="2 3" key="1">
    <citation type="submission" date="2024-09" db="EMBL/GenBank/DDBJ databases">
        <authorList>
            <person name="Sun Q."/>
            <person name="Mori K."/>
        </authorList>
    </citation>
    <scope>NUCLEOTIDE SEQUENCE [LARGE SCALE GENOMIC DNA]</scope>
    <source>
        <strain evidence="2 3">TBRC 7907</strain>
    </source>
</reference>
<evidence type="ECO:0008006" key="4">
    <source>
        <dbReference type="Google" id="ProtNLM"/>
    </source>
</evidence>
<proteinExistence type="predicted"/>
<keyword evidence="1" id="KW-0732">Signal</keyword>
<organism evidence="2 3">
    <name type="scientific">Allokutzneria oryzae</name>
    <dbReference type="NCBI Taxonomy" id="1378989"/>
    <lineage>
        <taxon>Bacteria</taxon>
        <taxon>Bacillati</taxon>
        <taxon>Actinomycetota</taxon>
        <taxon>Actinomycetes</taxon>
        <taxon>Pseudonocardiales</taxon>
        <taxon>Pseudonocardiaceae</taxon>
        <taxon>Allokutzneria</taxon>
    </lineage>
</organism>
<comment type="caution">
    <text evidence="2">The sequence shown here is derived from an EMBL/GenBank/DDBJ whole genome shotgun (WGS) entry which is preliminary data.</text>
</comment>
<evidence type="ECO:0000256" key="1">
    <source>
        <dbReference type="SAM" id="SignalP"/>
    </source>
</evidence>
<protein>
    <recommendedName>
        <fullName evidence="4">Secreted protein</fullName>
    </recommendedName>
</protein>
<evidence type="ECO:0000313" key="3">
    <source>
        <dbReference type="Proteomes" id="UP001589693"/>
    </source>
</evidence>
<name>A0ABV6A8V8_9PSEU</name>
<dbReference type="EMBL" id="JBHLZU010000037">
    <property type="protein sequence ID" value="MFB9909622.1"/>
    <property type="molecule type" value="Genomic_DNA"/>
</dbReference>